<keyword evidence="3" id="KW-1185">Reference proteome</keyword>
<organism evidence="2 3">
    <name type="scientific">Zasmidium cellare</name>
    <name type="common">Wine cellar mold</name>
    <name type="synonym">Racodium cellare</name>
    <dbReference type="NCBI Taxonomy" id="395010"/>
    <lineage>
        <taxon>Eukaryota</taxon>
        <taxon>Fungi</taxon>
        <taxon>Dikarya</taxon>
        <taxon>Ascomycota</taxon>
        <taxon>Pezizomycotina</taxon>
        <taxon>Dothideomycetes</taxon>
        <taxon>Dothideomycetidae</taxon>
        <taxon>Mycosphaerellales</taxon>
        <taxon>Mycosphaerellaceae</taxon>
        <taxon>Zasmidium</taxon>
    </lineage>
</organism>
<name>A0ABR0EGX1_ZASCE</name>
<feature type="region of interest" description="Disordered" evidence="1">
    <location>
        <begin position="1"/>
        <end position="92"/>
    </location>
</feature>
<feature type="region of interest" description="Disordered" evidence="1">
    <location>
        <begin position="122"/>
        <end position="157"/>
    </location>
</feature>
<feature type="compositionally biased region" description="Low complexity" evidence="1">
    <location>
        <begin position="77"/>
        <end position="88"/>
    </location>
</feature>
<dbReference type="Proteomes" id="UP001305779">
    <property type="component" value="Unassembled WGS sequence"/>
</dbReference>
<protein>
    <submittedName>
        <fullName evidence="2">Uncharacterized protein</fullName>
    </submittedName>
</protein>
<dbReference type="EMBL" id="JAXOVC010000006">
    <property type="protein sequence ID" value="KAK4500385.1"/>
    <property type="molecule type" value="Genomic_DNA"/>
</dbReference>
<evidence type="ECO:0000313" key="3">
    <source>
        <dbReference type="Proteomes" id="UP001305779"/>
    </source>
</evidence>
<feature type="compositionally biased region" description="Basic residues" evidence="1">
    <location>
        <begin position="25"/>
        <end position="36"/>
    </location>
</feature>
<feature type="compositionally biased region" description="Polar residues" evidence="1">
    <location>
        <begin position="1"/>
        <end position="17"/>
    </location>
</feature>
<sequence length="246" mass="26994">MAGPHTSGTASFQTNPLLPTYASLRRFKPRGKKLRPRLPTNFAPEPAQASGSPGVEVLKVVSVNRQPPRPKGKEVVKPAVKPAVKPPATISTTPAKYHTLPLLPKVQTPAQDVERADVIDLTSESDSPKLAPMKPAAPNTSSRATPLPPINPPTRTNIPNITTFQQETWSLAPSGRIQLPEPRQSHSAGYHPRHQGPRYKVLPAGFGGLELARGLRGKDCKSRQGDEKVRKEMAYTLKRHVEEYWR</sequence>
<accession>A0ABR0EGX1</accession>
<reference evidence="2 3" key="1">
    <citation type="journal article" date="2023" name="G3 (Bethesda)">
        <title>A chromosome-level genome assembly of Zasmidium syzygii isolated from banana leaves.</title>
        <authorList>
            <person name="van Westerhoven A.C."/>
            <person name="Mehrabi R."/>
            <person name="Talebi R."/>
            <person name="Steentjes M.B.F."/>
            <person name="Corcolon B."/>
            <person name="Chong P.A."/>
            <person name="Kema G.H.J."/>
            <person name="Seidl M.F."/>
        </authorList>
    </citation>
    <scope>NUCLEOTIDE SEQUENCE [LARGE SCALE GENOMIC DNA]</scope>
    <source>
        <strain evidence="2 3">P124</strain>
    </source>
</reference>
<proteinExistence type="predicted"/>
<evidence type="ECO:0000256" key="1">
    <source>
        <dbReference type="SAM" id="MobiDB-lite"/>
    </source>
</evidence>
<comment type="caution">
    <text evidence="2">The sequence shown here is derived from an EMBL/GenBank/DDBJ whole genome shotgun (WGS) entry which is preliminary data.</text>
</comment>
<gene>
    <name evidence="2" type="ORF">PRZ48_008574</name>
</gene>
<evidence type="ECO:0000313" key="2">
    <source>
        <dbReference type="EMBL" id="KAK4500385.1"/>
    </source>
</evidence>